<dbReference type="PANTHER" id="PTHR48081">
    <property type="entry name" value="AB HYDROLASE SUPERFAMILY PROTEIN C4A8.06C"/>
    <property type="match status" value="1"/>
</dbReference>
<dbReference type="AlphaFoldDB" id="A0A507BSQ1"/>
<evidence type="ECO:0000256" key="3">
    <source>
        <dbReference type="PROSITE-ProRule" id="PRU10038"/>
    </source>
</evidence>
<dbReference type="PROSITE" id="PS01174">
    <property type="entry name" value="LIPASE_GDXG_SER"/>
    <property type="match status" value="1"/>
</dbReference>
<evidence type="ECO:0000256" key="1">
    <source>
        <dbReference type="ARBA" id="ARBA00010515"/>
    </source>
</evidence>
<dbReference type="InterPro" id="IPR033140">
    <property type="entry name" value="Lipase_GDXG_put_SER_AS"/>
</dbReference>
<dbReference type="RefSeq" id="XP_031022295.1">
    <property type="nucleotide sequence ID" value="XM_031171745.1"/>
</dbReference>
<comment type="similarity">
    <text evidence="1">Belongs to the 'GDXG' lipolytic enzyme family.</text>
</comment>
<comment type="caution">
    <text evidence="5">The sequence shown here is derived from an EMBL/GenBank/DDBJ whole genome shotgun (WGS) entry which is preliminary data.</text>
</comment>
<dbReference type="Pfam" id="PF07859">
    <property type="entry name" value="Abhydrolase_3"/>
    <property type="match status" value="1"/>
</dbReference>
<organism evidence="5 6">
    <name type="scientific">Synchytrium microbalum</name>
    <dbReference type="NCBI Taxonomy" id="1806994"/>
    <lineage>
        <taxon>Eukaryota</taxon>
        <taxon>Fungi</taxon>
        <taxon>Fungi incertae sedis</taxon>
        <taxon>Chytridiomycota</taxon>
        <taxon>Chytridiomycota incertae sedis</taxon>
        <taxon>Chytridiomycetes</taxon>
        <taxon>Synchytriales</taxon>
        <taxon>Synchytriaceae</taxon>
        <taxon>Synchytrium</taxon>
    </lineage>
</organism>
<name>A0A507BSQ1_9FUNG</name>
<dbReference type="InterPro" id="IPR050300">
    <property type="entry name" value="GDXG_lipolytic_enzyme"/>
</dbReference>
<gene>
    <name evidence="5" type="ORF">SmJEL517_g05819</name>
</gene>
<keyword evidence="6" id="KW-1185">Reference proteome</keyword>
<reference evidence="5 6" key="1">
    <citation type="journal article" date="2019" name="Sci. Rep.">
        <title>Comparative genomics of chytrid fungi reveal insights into the obligate biotrophic and pathogenic lifestyle of Synchytrium endobioticum.</title>
        <authorList>
            <person name="van de Vossenberg B.T.L.H."/>
            <person name="Warris S."/>
            <person name="Nguyen H.D.T."/>
            <person name="van Gent-Pelzer M.P.E."/>
            <person name="Joly D.L."/>
            <person name="van de Geest H.C."/>
            <person name="Bonants P.J.M."/>
            <person name="Smith D.S."/>
            <person name="Levesque C.A."/>
            <person name="van der Lee T.A.J."/>
        </authorList>
    </citation>
    <scope>NUCLEOTIDE SEQUENCE [LARGE SCALE GENOMIC DNA]</scope>
    <source>
        <strain evidence="5 6">JEL517</strain>
    </source>
</reference>
<dbReference type="SUPFAM" id="SSF53474">
    <property type="entry name" value="alpha/beta-Hydrolases"/>
    <property type="match status" value="1"/>
</dbReference>
<dbReference type="GO" id="GO:0016787">
    <property type="term" value="F:hydrolase activity"/>
    <property type="evidence" value="ECO:0007669"/>
    <property type="project" value="UniProtKB-KW"/>
</dbReference>
<sequence length="404" mass="44359">MEQPKYPASWSMFQRFLVKQIQESMKSIGRNSGRKSAAPQSEINHALMSAIEWLLYFFCLMDRSKISNLALSITHLTIPRVPTIGFENNVKGTFSAEWIVPSGATDDTPVILYSHGGGYVVGSTLTHRTITMGLAKRGVRVLSINYRLSPKNPFPAALTDGVSAYKYLLTEMKIPPSKIVLSGDSAGGNLALAIAMFCRDQRIPMPSGIAPLTPWCDLSGNSPCTFIEDEFSADILSGGRGFTALGKLYAKVPSYMSLPYVSPIHDIPSKAAPLPPMFFTTGTVDRLAPEIFAMFLKRVDAGETCQLYIFQDQMHAFQLLSFVPSSSTALDLEVEFVKKVTAGIPIQTAVCTVMPDGQRIEELTLDNVRNMLKSLIDRGTRAVKNDEVAVKVFAPYVQAIRSKL</sequence>
<dbReference type="InterPro" id="IPR029058">
    <property type="entry name" value="AB_hydrolase_fold"/>
</dbReference>
<dbReference type="PANTHER" id="PTHR48081:SF8">
    <property type="entry name" value="ALPHA_BETA HYDROLASE FOLD-3 DOMAIN-CONTAINING PROTEIN-RELATED"/>
    <property type="match status" value="1"/>
</dbReference>
<evidence type="ECO:0000313" key="6">
    <source>
        <dbReference type="Proteomes" id="UP000319731"/>
    </source>
</evidence>
<evidence type="ECO:0000256" key="2">
    <source>
        <dbReference type="ARBA" id="ARBA00022801"/>
    </source>
</evidence>
<feature type="domain" description="Alpha/beta hydrolase fold-3" evidence="4">
    <location>
        <begin position="111"/>
        <end position="318"/>
    </location>
</feature>
<keyword evidence="2" id="KW-0378">Hydrolase</keyword>
<proteinExistence type="inferred from homology"/>
<dbReference type="STRING" id="1806994.A0A507BSQ1"/>
<dbReference type="GeneID" id="42007042"/>
<dbReference type="InterPro" id="IPR013094">
    <property type="entry name" value="AB_hydrolase_3"/>
</dbReference>
<feature type="active site" evidence="3">
    <location>
        <position position="185"/>
    </location>
</feature>
<evidence type="ECO:0000259" key="4">
    <source>
        <dbReference type="Pfam" id="PF07859"/>
    </source>
</evidence>
<dbReference type="OrthoDB" id="408631at2759"/>
<evidence type="ECO:0000313" key="5">
    <source>
        <dbReference type="EMBL" id="TPX30682.1"/>
    </source>
</evidence>
<protein>
    <recommendedName>
        <fullName evidence="4">Alpha/beta hydrolase fold-3 domain-containing protein</fullName>
    </recommendedName>
</protein>
<accession>A0A507BSQ1</accession>
<dbReference type="Proteomes" id="UP000319731">
    <property type="component" value="Unassembled WGS sequence"/>
</dbReference>
<dbReference type="Gene3D" id="3.40.50.1820">
    <property type="entry name" value="alpha/beta hydrolase"/>
    <property type="match status" value="1"/>
</dbReference>
<dbReference type="EMBL" id="QEAO01000060">
    <property type="protein sequence ID" value="TPX30682.1"/>
    <property type="molecule type" value="Genomic_DNA"/>
</dbReference>